<feature type="domain" description="PIN" evidence="1">
    <location>
        <begin position="4"/>
        <end position="133"/>
    </location>
</feature>
<keyword evidence="3" id="KW-1185">Reference proteome</keyword>
<name>A0A939GEA2_9BACT</name>
<sequence length="153" mass="16977">MKVIVDTNIVFSAVLNSNGRIGDLLFNSTGLFTFYSCDFLKTELNNHRVKLVKIAKKMTESQVDIAVNNVLGQCTLINEKLISGSYWEIAERITADIDPDDAAFIALNEQLSATLWTGDKVLYTGLRAKGYARILNTDDLWSLRVALGDDSRG</sequence>
<gene>
    <name evidence="2" type="ORF">J2I47_01615</name>
</gene>
<dbReference type="InterPro" id="IPR029060">
    <property type="entry name" value="PIN-like_dom_sf"/>
</dbReference>
<evidence type="ECO:0000313" key="3">
    <source>
        <dbReference type="Proteomes" id="UP000664034"/>
    </source>
</evidence>
<dbReference type="Pfam" id="PF10130">
    <property type="entry name" value="PIN_2"/>
    <property type="match status" value="1"/>
</dbReference>
<dbReference type="SUPFAM" id="SSF88723">
    <property type="entry name" value="PIN domain-like"/>
    <property type="match status" value="1"/>
</dbReference>
<dbReference type="Gene3D" id="3.40.50.1010">
    <property type="entry name" value="5'-nuclease"/>
    <property type="match status" value="1"/>
</dbReference>
<proteinExistence type="predicted"/>
<evidence type="ECO:0000259" key="1">
    <source>
        <dbReference type="Pfam" id="PF10130"/>
    </source>
</evidence>
<evidence type="ECO:0000313" key="2">
    <source>
        <dbReference type="EMBL" id="MBO0935235.1"/>
    </source>
</evidence>
<dbReference type="RefSeq" id="WP_207362797.1">
    <property type="nucleotide sequence ID" value="NZ_JAFMYV010000001.1"/>
</dbReference>
<dbReference type="InterPro" id="IPR002716">
    <property type="entry name" value="PIN_dom"/>
</dbReference>
<dbReference type="AlphaFoldDB" id="A0A939GEA2"/>
<protein>
    <recommendedName>
        <fullName evidence="1">PIN domain-containing protein</fullName>
    </recommendedName>
</protein>
<dbReference type="EMBL" id="JAFMYV010000001">
    <property type="protein sequence ID" value="MBO0935235.1"/>
    <property type="molecule type" value="Genomic_DNA"/>
</dbReference>
<organism evidence="2 3">
    <name type="scientific">Fibrella rubiginis</name>
    <dbReference type="NCBI Taxonomy" id="2817060"/>
    <lineage>
        <taxon>Bacteria</taxon>
        <taxon>Pseudomonadati</taxon>
        <taxon>Bacteroidota</taxon>
        <taxon>Cytophagia</taxon>
        <taxon>Cytophagales</taxon>
        <taxon>Spirosomataceae</taxon>
        <taxon>Fibrella</taxon>
    </lineage>
</organism>
<comment type="caution">
    <text evidence="2">The sequence shown here is derived from an EMBL/GenBank/DDBJ whole genome shotgun (WGS) entry which is preliminary data.</text>
</comment>
<dbReference type="Proteomes" id="UP000664034">
    <property type="component" value="Unassembled WGS sequence"/>
</dbReference>
<accession>A0A939GEA2</accession>
<reference evidence="2" key="1">
    <citation type="submission" date="2021-03" db="EMBL/GenBank/DDBJ databases">
        <title>Fibrella sp. HMF5335 genome sequencing and assembly.</title>
        <authorList>
            <person name="Kang H."/>
            <person name="Kim H."/>
            <person name="Bae S."/>
            <person name="Joh K."/>
        </authorList>
    </citation>
    <scope>NUCLEOTIDE SEQUENCE</scope>
    <source>
        <strain evidence="2">HMF5335</strain>
    </source>
</reference>